<name>A0AAN8U6P1_SOLBU</name>
<evidence type="ECO:0000313" key="3">
    <source>
        <dbReference type="EMBL" id="KAK6796817.1"/>
    </source>
</evidence>
<dbReference type="InterPro" id="IPR045889">
    <property type="entry name" value="MES/HNL"/>
</dbReference>
<dbReference type="PANTHER" id="PTHR10992">
    <property type="entry name" value="METHYLESTERASE FAMILY MEMBER"/>
    <property type="match status" value="1"/>
</dbReference>
<dbReference type="PANTHER" id="PTHR10992:SF1083">
    <property type="entry name" value="METHYLESTERASE 1"/>
    <property type="match status" value="1"/>
</dbReference>
<proteinExistence type="predicted"/>
<dbReference type="Proteomes" id="UP001371456">
    <property type="component" value="Unassembled WGS sequence"/>
</dbReference>
<dbReference type="InterPro" id="IPR029058">
    <property type="entry name" value="AB_hydrolase_fold"/>
</dbReference>
<keyword evidence="1" id="KW-0378">Hydrolase</keyword>
<dbReference type="Gene3D" id="3.40.50.1820">
    <property type="entry name" value="alpha/beta hydrolase"/>
    <property type="match status" value="1"/>
</dbReference>
<dbReference type="EMBL" id="JBANQN010000002">
    <property type="protein sequence ID" value="KAK6796817.1"/>
    <property type="molecule type" value="Genomic_DNA"/>
</dbReference>
<dbReference type="GO" id="GO:0080030">
    <property type="term" value="F:methyl indole-3-acetate esterase activity"/>
    <property type="evidence" value="ECO:0007669"/>
    <property type="project" value="TreeGrafter"/>
</dbReference>
<keyword evidence="2" id="KW-1133">Transmembrane helix</keyword>
<keyword evidence="2" id="KW-0812">Transmembrane</keyword>
<evidence type="ECO:0000256" key="1">
    <source>
        <dbReference type="ARBA" id="ARBA00022801"/>
    </source>
</evidence>
<dbReference type="GO" id="GO:0080032">
    <property type="term" value="F:methyl jasmonate esterase activity"/>
    <property type="evidence" value="ECO:0007669"/>
    <property type="project" value="TreeGrafter"/>
</dbReference>
<dbReference type="GO" id="GO:0009696">
    <property type="term" value="P:salicylic acid metabolic process"/>
    <property type="evidence" value="ECO:0007669"/>
    <property type="project" value="TreeGrafter"/>
</dbReference>
<dbReference type="SUPFAM" id="SSF53474">
    <property type="entry name" value="alpha/beta-Hydrolases"/>
    <property type="match status" value="1"/>
</dbReference>
<evidence type="ECO:0000313" key="4">
    <source>
        <dbReference type="Proteomes" id="UP001371456"/>
    </source>
</evidence>
<reference evidence="3 4" key="1">
    <citation type="submission" date="2024-02" db="EMBL/GenBank/DDBJ databases">
        <title>de novo genome assembly of Solanum bulbocastanum strain 11H21.</title>
        <authorList>
            <person name="Hosaka A.J."/>
        </authorList>
    </citation>
    <scope>NUCLEOTIDE SEQUENCE [LARGE SCALE GENOMIC DNA]</scope>
    <source>
        <tissue evidence="3">Young leaves</tissue>
    </source>
</reference>
<accession>A0AAN8U6P1</accession>
<dbReference type="AlphaFoldDB" id="A0AAN8U6P1"/>
<evidence type="ECO:0000256" key="2">
    <source>
        <dbReference type="SAM" id="Phobius"/>
    </source>
</evidence>
<keyword evidence="2" id="KW-0472">Membrane</keyword>
<dbReference type="GO" id="GO:0080031">
    <property type="term" value="F:methyl salicylate esterase activity"/>
    <property type="evidence" value="ECO:0007669"/>
    <property type="project" value="TreeGrafter"/>
</dbReference>
<keyword evidence="4" id="KW-1185">Reference proteome</keyword>
<gene>
    <name evidence="3" type="ORF">RDI58_004518</name>
</gene>
<dbReference type="GO" id="GO:0009694">
    <property type="term" value="P:jasmonic acid metabolic process"/>
    <property type="evidence" value="ECO:0007669"/>
    <property type="project" value="TreeGrafter"/>
</dbReference>
<comment type="caution">
    <text evidence="3">The sequence shown here is derived from an EMBL/GenBank/DDBJ whole genome shotgun (WGS) entry which is preliminary data.</text>
</comment>
<organism evidence="3 4">
    <name type="scientific">Solanum bulbocastanum</name>
    <name type="common">Wild potato</name>
    <dbReference type="NCBI Taxonomy" id="147425"/>
    <lineage>
        <taxon>Eukaryota</taxon>
        <taxon>Viridiplantae</taxon>
        <taxon>Streptophyta</taxon>
        <taxon>Embryophyta</taxon>
        <taxon>Tracheophyta</taxon>
        <taxon>Spermatophyta</taxon>
        <taxon>Magnoliopsida</taxon>
        <taxon>eudicotyledons</taxon>
        <taxon>Gunneridae</taxon>
        <taxon>Pentapetalae</taxon>
        <taxon>asterids</taxon>
        <taxon>lamiids</taxon>
        <taxon>Solanales</taxon>
        <taxon>Solanaceae</taxon>
        <taxon>Solanoideae</taxon>
        <taxon>Solaneae</taxon>
        <taxon>Solanum</taxon>
    </lineage>
</organism>
<sequence length="107" mass="12203">MEASGIDLRKIEDLHTLVDYTAPLMEFMESLSQEEKVILAGHSYGGMNLGLAMENYPKKIYAAVFLTALMLILFTCPPMFWISTLRRHQKRTGLTPNLYHMVPLKSL</sequence>
<feature type="transmembrane region" description="Helical" evidence="2">
    <location>
        <begin position="60"/>
        <end position="82"/>
    </location>
</feature>
<protein>
    <submittedName>
        <fullName evidence="3">Uncharacterized protein</fullName>
    </submittedName>
</protein>